<keyword evidence="1" id="KW-1133">Transmembrane helix</keyword>
<feature type="transmembrane region" description="Helical" evidence="1">
    <location>
        <begin position="37"/>
        <end position="59"/>
    </location>
</feature>
<comment type="caution">
    <text evidence="2">The sequence shown here is derived from an EMBL/GenBank/DDBJ whole genome shotgun (WGS) entry which is preliminary data.</text>
</comment>
<dbReference type="Proteomes" id="UP001600165">
    <property type="component" value="Unassembled WGS sequence"/>
</dbReference>
<dbReference type="EMBL" id="JBHZOL010000021">
    <property type="protein sequence ID" value="MFE4105380.1"/>
    <property type="molecule type" value="Genomic_DNA"/>
</dbReference>
<accession>A0ABW6IB40</accession>
<evidence type="ECO:0000313" key="2">
    <source>
        <dbReference type="EMBL" id="MFE4105380.1"/>
    </source>
</evidence>
<organism evidence="2 3">
    <name type="scientific">Almyronema epifaneia S1</name>
    <dbReference type="NCBI Taxonomy" id="2991925"/>
    <lineage>
        <taxon>Bacteria</taxon>
        <taxon>Bacillati</taxon>
        <taxon>Cyanobacteriota</taxon>
        <taxon>Cyanophyceae</taxon>
        <taxon>Nodosilineales</taxon>
        <taxon>Nodosilineaceae</taxon>
        <taxon>Almyronema</taxon>
        <taxon>Almyronema epifaneia</taxon>
    </lineage>
</organism>
<protein>
    <submittedName>
        <fullName evidence="2">Uncharacterized protein</fullName>
    </submittedName>
</protein>
<name>A0ABW6IB40_9CYAN</name>
<evidence type="ECO:0000313" key="3">
    <source>
        <dbReference type="Proteomes" id="UP001600165"/>
    </source>
</evidence>
<reference evidence="2 3" key="1">
    <citation type="submission" date="2024-10" db="EMBL/GenBank/DDBJ databases">
        <authorList>
            <person name="Ratan Roy A."/>
            <person name="Morales Sandoval P.H."/>
            <person name="De Los Santos Villalobos S."/>
            <person name="Chakraborty S."/>
            <person name="Mukherjee J."/>
        </authorList>
    </citation>
    <scope>NUCLEOTIDE SEQUENCE [LARGE SCALE GENOMIC DNA]</scope>
    <source>
        <strain evidence="2 3">S1</strain>
    </source>
</reference>
<evidence type="ECO:0000256" key="1">
    <source>
        <dbReference type="SAM" id="Phobius"/>
    </source>
</evidence>
<proteinExistence type="predicted"/>
<keyword evidence="3" id="KW-1185">Reference proteome</keyword>
<keyword evidence="1" id="KW-0472">Membrane</keyword>
<keyword evidence="1" id="KW-0812">Transmembrane</keyword>
<gene>
    <name evidence="2" type="ORF">ACFVKH_03755</name>
</gene>
<sequence>MPDDFVHYLRVGIWSFGNASWLFGISDRTLAAFADGYLSAVDIAQLFTAAFFFVSWLFLMPTLKR</sequence>
<dbReference type="RefSeq" id="WP_377961917.1">
    <property type="nucleotide sequence ID" value="NZ_JBHZOL010000021.1"/>
</dbReference>